<proteinExistence type="predicted"/>
<gene>
    <name evidence="2" type="ORF">HAND1043_LOCUS11070</name>
</gene>
<evidence type="ECO:0000313" key="2">
    <source>
        <dbReference type="EMBL" id="CAD8744575.1"/>
    </source>
</evidence>
<dbReference type="EMBL" id="HBFK01017912">
    <property type="protein sequence ID" value="CAD8744575.1"/>
    <property type="molecule type" value="Transcribed_RNA"/>
</dbReference>
<accession>A0A7S0TUA0</accession>
<name>A0A7S0TUA0_HEMAN</name>
<evidence type="ECO:0000256" key="1">
    <source>
        <dbReference type="SAM" id="MobiDB-lite"/>
    </source>
</evidence>
<sequence length="99" mass="10956">MGIYLYDMLVERYEAEDPSVSVLQAGHHFIDIRSQGGLTVLLRAYFKLHNSQNLDVPPWLIKGEILVDVANSKVHTTFSKPVQSEGDAGAAGRAREMEG</sequence>
<protein>
    <submittedName>
        <fullName evidence="2">Uncharacterized protein</fullName>
    </submittedName>
</protein>
<feature type="region of interest" description="Disordered" evidence="1">
    <location>
        <begin position="78"/>
        <end position="99"/>
    </location>
</feature>
<organism evidence="2">
    <name type="scientific">Hemiselmis andersenii</name>
    <name type="common">Cryptophyte alga</name>
    <dbReference type="NCBI Taxonomy" id="464988"/>
    <lineage>
        <taxon>Eukaryota</taxon>
        <taxon>Cryptophyceae</taxon>
        <taxon>Cryptomonadales</taxon>
        <taxon>Hemiselmidaceae</taxon>
        <taxon>Hemiselmis</taxon>
    </lineage>
</organism>
<dbReference type="AlphaFoldDB" id="A0A7S0TUA0"/>
<reference evidence="2" key="1">
    <citation type="submission" date="2021-01" db="EMBL/GenBank/DDBJ databases">
        <authorList>
            <person name="Corre E."/>
            <person name="Pelletier E."/>
            <person name="Niang G."/>
            <person name="Scheremetjew M."/>
            <person name="Finn R."/>
            <person name="Kale V."/>
            <person name="Holt S."/>
            <person name="Cochrane G."/>
            <person name="Meng A."/>
            <person name="Brown T."/>
            <person name="Cohen L."/>
        </authorList>
    </citation>
    <scope>NUCLEOTIDE SEQUENCE</scope>
    <source>
        <strain evidence="2">CCMP441</strain>
    </source>
</reference>